<organism evidence="2 3">
    <name type="scientific">Catenuloplanes indicus</name>
    <dbReference type="NCBI Taxonomy" id="137267"/>
    <lineage>
        <taxon>Bacteria</taxon>
        <taxon>Bacillati</taxon>
        <taxon>Actinomycetota</taxon>
        <taxon>Actinomycetes</taxon>
        <taxon>Micromonosporales</taxon>
        <taxon>Micromonosporaceae</taxon>
        <taxon>Catenuloplanes</taxon>
    </lineage>
</organism>
<evidence type="ECO:0000256" key="1">
    <source>
        <dbReference type="SAM" id="Phobius"/>
    </source>
</evidence>
<sequence>MAELALLGAELVAVSVLVLALYFPRHRRKDLVVAYFGVNGGDLINDSTVVDVRYSATALRATGAARTPATAGSGR</sequence>
<accession>A0AAE3VUK0</accession>
<protein>
    <submittedName>
        <fullName evidence="2">Uncharacterized protein</fullName>
    </submittedName>
</protein>
<evidence type="ECO:0000313" key="3">
    <source>
        <dbReference type="Proteomes" id="UP001240236"/>
    </source>
</evidence>
<keyword evidence="1" id="KW-0472">Membrane</keyword>
<evidence type="ECO:0000313" key="2">
    <source>
        <dbReference type="EMBL" id="MDQ0364438.1"/>
    </source>
</evidence>
<name>A0AAE3VUK0_9ACTN</name>
<gene>
    <name evidence="2" type="ORF">J2S42_001107</name>
</gene>
<reference evidence="2 3" key="1">
    <citation type="submission" date="2023-07" db="EMBL/GenBank/DDBJ databases">
        <title>Sequencing the genomes of 1000 actinobacteria strains.</title>
        <authorList>
            <person name="Klenk H.-P."/>
        </authorList>
    </citation>
    <scope>NUCLEOTIDE SEQUENCE [LARGE SCALE GENOMIC DNA]</scope>
    <source>
        <strain evidence="2 3">DSM 44709</strain>
    </source>
</reference>
<proteinExistence type="predicted"/>
<keyword evidence="1" id="KW-0812">Transmembrane</keyword>
<dbReference type="RefSeq" id="WP_307235844.1">
    <property type="nucleotide sequence ID" value="NZ_JAUSUZ010000001.1"/>
</dbReference>
<dbReference type="Proteomes" id="UP001240236">
    <property type="component" value="Unassembled WGS sequence"/>
</dbReference>
<feature type="transmembrane region" description="Helical" evidence="1">
    <location>
        <begin position="6"/>
        <end position="23"/>
    </location>
</feature>
<keyword evidence="3" id="KW-1185">Reference proteome</keyword>
<dbReference type="AlphaFoldDB" id="A0AAE3VUK0"/>
<comment type="caution">
    <text evidence="2">The sequence shown here is derived from an EMBL/GenBank/DDBJ whole genome shotgun (WGS) entry which is preliminary data.</text>
</comment>
<dbReference type="EMBL" id="JAUSUZ010000001">
    <property type="protein sequence ID" value="MDQ0364438.1"/>
    <property type="molecule type" value="Genomic_DNA"/>
</dbReference>
<keyword evidence="1" id="KW-1133">Transmembrane helix</keyword>